<reference evidence="1 2" key="2">
    <citation type="submission" date="2018-11" db="EMBL/GenBank/DDBJ databases">
        <authorList>
            <consortium name="Pathogen Informatics"/>
        </authorList>
    </citation>
    <scope>NUCLEOTIDE SEQUENCE [LARGE SCALE GENOMIC DNA]</scope>
</reference>
<evidence type="ECO:0000313" key="3">
    <source>
        <dbReference type="WBParaSite" id="NBR_0001263101-mRNA-1"/>
    </source>
</evidence>
<dbReference type="AlphaFoldDB" id="A0A0N4Y8R0"/>
<evidence type="ECO:0000313" key="2">
    <source>
        <dbReference type="Proteomes" id="UP000271162"/>
    </source>
</evidence>
<dbReference type="EMBL" id="UYSL01020811">
    <property type="protein sequence ID" value="VDL76221.1"/>
    <property type="molecule type" value="Genomic_DNA"/>
</dbReference>
<dbReference type="WBParaSite" id="NBR_0001263101-mRNA-1">
    <property type="protein sequence ID" value="NBR_0001263101-mRNA-1"/>
    <property type="gene ID" value="NBR_0001263101"/>
</dbReference>
<keyword evidence="2" id="KW-1185">Reference proteome</keyword>
<dbReference type="Proteomes" id="UP000271162">
    <property type="component" value="Unassembled WGS sequence"/>
</dbReference>
<name>A0A0N4Y8R0_NIPBR</name>
<protein>
    <submittedName>
        <fullName evidence="3">FGGY_C domain-containing protein</fullName>
    </submittedName>
</protein>
<gene>
    <name evidence="1" type="ORF">NBR_LOCUS12632</name>
</gene>
<reference evidence="3" key="1">
    <citation type="submission" date="2017-02" db="UniProtKB">
        <authorList>
            <consortium name="WormBaseParasite"/>
        </authorList>
    </citation>
    <scope>IDENTIFICATION</scope>
</reference>
<organism evidence="3">
    <name type="scientific">Nippostrongylus brasiliensis</name>
    <name type="common">Rat hookworm</name>
    <dbReference type="NCBI Taxonomy" id="27835"/>
    <lineage>
        <taxon>Eukaryota</taxon>
        <taxon>Metazoa</taxon>
        <taxon>Ecdysozoa</taxon>
        <taxon>Nematoda</taxon>
        <taxon>Chromadorea</taxon>
        <taxon>Rhabditida</taxon>
        <taxon>Rhabditina</taxon>
        <taxon>Rhabditomorpha</taxon>
        <taxon>Strongyloidea</taxon>
        <taxon>Heligmosomidae</taxon>
        <taxon>Nippostrongylus</taxon>
    </lineage>
</organism>
<sequence>MISALGLNSTDKCVPYGCKAIKCSLPGAEAIDVNVSCAIGNSSAMLSRYLKNDFEDYLKKLHEDLRWDYELAENALNEEFVRTKITEGYLWSRITKPILQVYYYKVFNLVKDIIPTIFTEKEKETSQRYASGGDSGAIAKTGFTAR</sequence>
<proteinExistence type="predicted"/>
<accession>A0A0N4Y8R0</accession>
<evidence type="ECO:0000313" key="1">
    <source>
        <dbReference type="EMBL" id="VDL76221.1"/>
    </source>
</evidence>